<dbReference type="Proteomes" id="UP001153069">
    <property type="component" value="Unassembled WGS sequence"/>
</dbReference>
<reference evidence="2" key="1">
    <citation type="submission" date="2020-06" db="EMBL/GenBank/DDBJ databases">
        <authorList>
            <consortium name="Plant Systems Biology data submission"/>
        </authorList>
    </citation>
    <scope>NUCLEOTIDE SEQUENCE</scope>
    <source>
        <strain evidence="2">D6</strain>
    </source>
</reference>
<keyword evidence="3" id="KW-1185">Reference proteome</keyword>
<sequence length="258" mass="27770">MEDDDSRSPRQKRPRPNHAFAPSPSSVMNHEMMVLNPTTTVQSNIPQDTILETPAAKRLRQEGPAQATNGGTTGCHIPAHVLARHTVSMERDDQYDHLESHWWKAPPTAPQLLPACTMGLGSVAAANANPNNTTTSMMGCNACQRFFIPPTISNTTQQNTLLNYFTSSKPKPAAATAPAVIIDKAACLCTFCERSTCAKCLLSCEQCLHAFCTLCSTQAYVASSSGGSSSGREEEQTLCLDCASMLDLPQGTMDMMEG</sequence>
<accession>A0A9N8HNI3</accession>
<name>A0A9N8HNI3_9STRA</name>
<dbReference type="EMBL" id="CAICTM010000986">
    <property type="protein sequence ID" value="CAB9519100.1"/>
    <property type="molecule type" value="Genomic_DNA"/>
</dbReference>
<organism evidence="2 3">
    <name type="scientific">Seminavis robusta</name>
    <dbReference type="NCBI Taxonomy" id="568900"/>
    <lineage>
        <taxon>Eukaryota</taxon>
        <taxon>Sar</taxon>
        <taxon>Stramenopiles</taxon>
        <taxon>Ochrophyta</taxon>
        <taxon>Bacillariophyta</taxon>
        <taxon>Bacillariophyceae</taxon>
        <taxon>Bacillariophycidae</taxon>
        <taxon>Naviculales</taxon>
        <taxon>Naviculaceae</taxon>
        <taxon>Seminavis</taxon>
    </lineage>
</organism>
<feature type="region of interest" description="Disordered" evidence="1">
    <location>
        <begin position="1"/>
        <end position="25"/>
    </location>
</feature>
<evidence type="ECO:0000313" key="3">
    <source>
        <dbReference type="Proteomes" id="UP001153069"/>
    </source>
</evidence>
<proteinExistence type="predicted"/>
<comment type="caution">
    <text evidence="2">The sequence shown here is derived from an EMBL/GenBank/DDBJ whole genome shotgun (WGS) entry which is preliminary data.</text>
</comment>
<evidence type="ECO:0000256" key="1">
    <source>
        <dbReference type="SAM" id="MobiDB-lite"/>
    </source>
</evidence>
<protein>
    <submittedName>
        <fullName evidence="2">Uncharacterized protein</fullName>
    </submittedName>
</protein>
<dbReference type="AlphaFoldDB" id="A0A9N8HNI3"/>
<evidence type="ECO:0000313" key="2">
    <source>
        <dbReference type="EMBL" id="CAB9519100.1"/>
    </source>
</evidence>
<gene>
    <name evidence="2" type="ORF">SEMRO_988_G228400.1</name>
</gene>